<sequence>MTVGKIAVSRLNHQVNYTRRKESIWSRSRSLKEVILGEDAPPPLEFSKNRSRSVKITKRDSRSTRAVRPRN</sequence>
<evidence type="ECO:0000313" key="2">
    <source>
        <dbReference type="Proteomes" id="UP000006729"/>
    </source>
</evidence>
<keyword evidence="2" id="KW-1185">Reference proteome</keyword>
<reference evidence="1 2" key="1">
    <citation type="journal article" date="2006" name="Science">
        <title>The genome of black cottonwood, Populus trichocarpa (Torr. &amp; Gray).</title>
        <authorList>
            <person name="Tuskan G.A."/>
            <person name="Difazio S."/>
            <person name="Jansson S."/>
            <person name="Bohlmann J."/>
            <person name="Grigoriev I."/>
            <person name="Hellsten U."/>
            <person name="Putnam N."/>
            <person name="Ralph S."/>
            <person name="Rombauts S."/>
            <person name="Salamov A."/>
            <person name="Schein J."/>
            <person name="Sterck L."/>
            <person name="Aerts A."/>
            <person name="Bhalerao R.R."/>
            <person name="Bhalerao R.P."/>
            <person name="Blaudez D."/>
            <person name="Boerjan W."/>
            <person name="Brun A."/>
            <person name="Brunner A."/>
            <person name="Busov V."/>
            <person name="Campbell M."/>
            <person name="Carlson J."/>
            <person name="Chalot M."/>
            <person name="Chapman J."/>
            <person name="Chen G.L."/>
            <person name="Cooper D."/>
            <person name="Coutinho P.M."/>
            <person name="Couturier J."/>
            <person name="Covert S."/>
            <person name="Cronk Q."/>
            <person name="Cunningham R."/>
            <person name="Davis J."/>
            <person name="Degroeve S."/>
            <person name="Dejardin A."/>
            <person name="Depamphilis C."/>
            <person name="Detter J."/>
            <person name="Dirks B."/>
            <person name="Dubchak I."/>
            <person name="Duplessis S."/>
            <person name="Ehlting J."/>
            <person name="Ellis B."/>
            <person name="Gendler K."/>
            <person name="Goodstein D."/>
            <person name="Gribskov M."/>
            <person name="Grimwood J."/>
            <person name="Groover A."/>
            <person name="Gunter L."/>
            <person name="Hamberger B."/>
            <person name="Heinze B."/>
            <person name="Helariutta Y."/>
            <person name="Henrissat B."/>
            <person name="Holligan D."/>
            <person name="Holt R."/>
            <person name="Huang W."/>
            <person name="Islam-Faridi N."/>
            <person name="Jones S."/>
            <person name="Jones-Rhoades M."/>
            <person name="Jorgensen R."/>
            <person name="Joshi C."/>
            <person name="Kangasjarvi J."/>
            <person name="Karlsson J."/>
            <person name="Kelleher C."/>
            <person name="Kirkpatrick R."/>
            <person name="Kirst M."/>
            <person name="Kohler A."/>
            <person name="Kalluri U."/>
            <person name="Larimer F."/>
            <person name="Leebens-Mack J."/>
            <person name="Leple J.C."/>
            <person name="Locascio P."/>
            <person name="Lou Y."/>
            <person name="Lucas S."/>
            <person name="Martin F."/>
            <person name="Montanini B."/>
            <person name="Napoli C."/>
            <person name="Nelson D.R."/>
            <person name="Nelson C."/>
            <person name="Nieminen K."/>
            <person name="Nilsson O."/>
            <person name="Pereda V."/>
            <person name="Peter G."/>
            <person name="Philippe R."/>
            <person name="Pilate G."/>
            <person name="Poliakov A."/>
            <person name="Razumovskaya J."/>
            <person name="Richardson P."/>
            <person name="Rinaldi C."/>
            <person name="Ritland K."/>
            <person name="Rouze P."/>
            <person name="Ryaboy D."/>
            <person name="Schmutz J."/>
            <person name="Schrader J."/>
            <person name="Segerman B."/>
            <person name="Shin H."/>
            <person name="Siddiqui A."/>
            <person name="Sterky F."/>
            <person name="Terry A."/>
            <person name="Tsai C.J."/>
            <person name="Uberbacher E."/>
            <person name="Unneberg P."/>
            <person name="Vahala J."/>
            <person name="Wall K."/>
            <person name="Wessler S."/>
            <person name="Yang G."/>
            <person name="Yin T."/>
            <person name="Douglas C."/>
            <person name="Marra M."/>
            <person name="Sandberg G."/>
            <person name="Van de Peer Y."/>
            <person name="Rokhsar D."/>
        </authorList>
    </citation>
    <scope>NUCLEOTIDE SEQUENCE [LARGE SCALE GENOMIC DNA]</scope>
    <source>
        <strain evidence="2">cv. Nisqually</strain>
    </source>
</reference>
<accession>A0ACC0SQD4</accession>
<dbReference type="Proteomes" id="UP000006729">
    <property type="component" value="Chromosome 7"/>
</dbReference>
<gene>
    <name evidence="1" type="ORF">POPTR_007G086750v4</name>
</gene>
<evidence type="ECO:0000313" key="1">
    <source>
        <dbReference type="EMBL" id="KAI9391436.1"/>
    </source>
</evidence>
<name>A0ACC0SQD4_POPTR</name>
<dbReference type="EMBL" id="CM009296">
    <property type="protein sequence ID" value="KAI9391436.1"/>
    <property type="molecule type" value="Genomic_DNA"/>
</dbReference>
<comment type="caution">
    <text evidence="1">The sequence shown here is derived from an EMBL/GenBank/DDBJ whole genome shotgun (WGS) entry which is preliminary data.</text>
</comment>
<protein>
    <submittedName>
        <fullName evidence="1">Uncharacterized protein</fullName>
    </submittedName>
</protein>
<proteinExistence type="predicted"/>
<organism evidence="1 2">
    <name type="scientific">Populus trichocarpa</name>
    <name type="common">Western balsam poplar</name>
    <name type="synonym">Populus balsamifera subsp. trichocarpa</name>
    <dbReference type="NCBI Taxonomy" id="3694"/>
    <lineage>
        <taxon>Eukaryota</taxon>
        <taxon>Viridiplantae</taxon>
        <taxon>Streptophyta</taxon>
        <taxon>Embryophyta</taxon>
        <taxon>Tracheophyta</taxon>
        <taxon>Spermatophyta</taxon>
        <taxon>Magnoliopsida</taxon>
        <taxon>eudicotyledons</taxon>
        <taxon>Gunneridae</taxon>
        <taxon>Pentapetalae</taxon>
        <taxon>rosids</taxon>
        <taxon>fabids</taxon>
        <taxon>Malpighiales</taxon>
        <taxon>Salicaceae</taxon>
        <taxon>Saliceae</taxon>
        <taxon>Populus</taxon>
    </lineage>
</organism>